<dbReference type="Gene3D" id="1.10.287.1490">
    <property type="match status" value="1"/>
</dbReference>
<feature type="compositionally biased region" description="Polar residues" evidence="5">
    <location>
        <begin position="571"/>
        <end position="582"/>
    </location>
</feature>
<dbReference type="OMA" id="QAMHNWE"/>
<evidence type="ECO:0000313" key="7">
    <source>
        <dbReference type="EMBL" id="KAF5847231.1"/>
    </source>
</evidence>
<feature type="region of interest" description="Disordered" evidence="5">
    <location>
        <begin position="1"/>
        <end position="138"/>
    </location>
</feature>
<feature type="compositionally biased region" description="Low complexity" evidence="5">
    <location>
        <begin position="62"/>
        <end position="74"/>
    </location>
</feature>
<evidence type="ECO:0000256" key="4">
    <source>
        <dbReference type="SAM" id="Coils"/>
    </source>
</evidence>
<feature type="compositionally biased region" description="Acidic residues" evidence="5">
    <location>
        <begin position="77"/>
        <end position="86"/>
    </location>
</feature>
<dbReference type="PROSITE" id="PS50913">
    <property type="entry name" value="GRIP"/>
    <property type="match status" value="1"/>
</dbReference>
<dbReference type="Proteomes" id="UP000624244">
    <property type="component" value="Unassembled WGS sequence"/>
</dbReference>
<dbReference type="PANTHER" id="PTHR18921">
    <property type="entry name" value="MYOSIN HEAVY CHAIN - RELATED"/>
    <property type="match status" value="1"/>
</dbReference>
<feature type="compositionally biased region" description="Polar residues" evidence="5">
    <location>
        <begin position="91"/>
        <end position="104"/>
    </location>
</feature>
<feature type="region of interest" description="Disordered" evidence="5">
    <location>
        <begin position="153"/>
        <end position="180"/>
    </location>
</feature>
<feature type="compositionally biased region" description="Acidic residues" evidence="5">
    <location>
        <begin position="52"/>
        <end position="61"/>
    </location>
</feature>
<gene>
    <name evidence="7" type="ORF">GGP41_003502</name>
</gene>
<dbReference type="InterPro" id="IPR019459">
    <property type="entry name" value="GRAB"/>
</dbReference>
<dbReference type="InterPro" id="IPR000237">
    <property type="entry name" value="GRIP_dom"/>
</dbReference>
<dbReference type="GO" id="GO:0007030">
    <property type="term" value="P:Golgi organization"/>
    <property type="evidence" value="ECO:0007669"/>
    <property type="project" value="TreeGrafter"/>
</dbReference>
<feature type="region of interest" description="Disordered" evidence="5">
    <location>
        <begin position="561"/>
        <end position="591"/>
    </location>
</feature>
<feature type="domain" description="GRIP" evidence="6">
    <location>
        <begin position="452"/>
        <end position="503"/>
    </location>
</feature>
<dbReference type="GO" id="GO:0031267">
    <property type="term" value="F:small GTPase binding"/>
    <property type="evidence" value="ECO:0007669"/>
    <property type="project" value="TreeGrafter"/>
</dbReference>
<feature type="compositionally biased region" description="Basic residues" evidence="5">
    <location>
        <begin position="19"/>
        <end position="28"/>
    </location>
</feature>
<sequence length="591" mass="65665">MSALATSEPAQQSGTLSKSQKKKNKKKSNSNASKPDETAKANGGNGKAAPDDHEDDSESEGEQQQQQTKPAAHAADPDADDVDDEPPVSPIIQTNGTPHHSISSAIALGLARSRSHQGLSPSPPPASDTSARLDAIAKERDALRQEVTELRKSLEGIQSKQSAGAADGSQCNHEEEIRSLREELDEANEGKEHFETQYKNLLGRVNTIKTSLGDRLKADAARIEEFETQVADLEDQNRELQEHNNSLTEELAKLRQEKEAQASEIETLRSRATLSQQNWIKERDELISREAYAKEEFENAKQAMQDWEVLAMNERSLRENLAEKDTELREQLESIKDEYEKAARDRDTNSQAVEGLQKALQEVQNLRKAELKKSVETYESQINELRKQVQAADAVADAAKVALESTKKDLERALPFEKEVKEKNLLIGKLRHEAVTLNEHLTKALRILKKGRPEDNVDRQIITNYFLHFLSIDRSDPKKFEALQLISALLGWTDEQKEQAGLARPGTATNSGGLRLPLAPFRRTPSTPSLSSAVDPMLMASSSSNKESLAELWQDFLEREAAEGKDDASRRGSTVSQMTRTESGLGISERK</sequence>
<evidence type="ECO:0000313" key="8">
    <source>
        <dbReference type="Proteomes" id="UP000624244"/>
    </source>
</evidence>
<feature type="compositionally biased region" description="Basic and acidic residues" evidence="5">
    <location>
        <begin position="561"/>
        <end position="570"/>
    </location>
</feature>
<dbReference type="GO" id="GO:0005794">
    <property type="term" value="C:Golgi apparatus"/>
    <property type="evidence" value="ECO:0007669"/>
    <property type="project" value="UniProtKB-SubCell"/>
</dbReference>
<reference evidence="7" key="1">
    <citation type="submission" date="2019-11" db="EMBL/GenBank/DDBJ databases">
        <title>Bipolaris sorokiniana Genome sequencing.</title>
        <authorList>
            <person name="Wang H."/>
        </authorList>
    </citation>
    <scope>NUCLEOTIDE SEQUENCE</scope>
</reference>
<dbReference type="EMBL" id="WNKQ01000014">
    <property type="protein sequence ID" value="KAF5847231.1"/>
    <property type="molecule type" value="Genomic_DNA"/>
</dbReference>
<comment type="subcellular location">
    <subcellularLocation>
        <location evidence="1">Golgi apparatus</location>
    </subcellularLocation>
</comment>
<dbReference type="Pfam" id="PF10375">
    <property type="entry name" value="GRAB"/>
    <property type="match status" value="1"/>
</dbReference>
<organism evidence="7 8">
    <name type="scientific">Cochliobolus sativus</name>
    <name type="common">Common root rot and spot blotch fungus</name>
    <name type="synonym">Bipolaris sorokiniana</name>
    <dbReference type="NCBI Taxonomy" id="45130"/>
    <lineage>
        <taxon>Eukaryota</taxon>
        <taxon>Fungi</taxon>
        <taxon>Dikarya</taxon>
        <taxon>Ascomycota</taxon>
        <taxon>Pezizomycotina</taxon>
        <taxon>Dothideomycetes</taxon>
        <taxon>Pleosporomycetidae</taxon>
        <taxon>Pleosporales</taxon>
        <taxon>Pleosporineae</taxon>
        <taxon>Pleosporaceae</taxon>
        <taxon>Bipolaris</taxon>
    </lineage>
</organism>
<dbReference type="GO" id="GO:0006888">
    <property type="term" value="P:endoplasmic reticulum to Golgi vesicle-mediated transport"/>
    <property type="evidence" value="ECO:0007669"/>
    <property type="project" value="TreeGrafter"/>
</dbReference>
<evidence type="ECO:0000256" key="2">
    <source>
        <dbReference type="ARBA" id="ARBA00023034"/>
    </source>
</evidence>
<feature type="coiled-coil region" evidence="4">
    <location>
        <begin position="318"/>
        <end position="402"/>
    </location>
</feature>
<feature type="region of interest" description="Disordered" evidence="5">
    <location>
        <begin position="500"/>
        <end position="534"/>
    </location>
</feature>
<name>A0A8H6DSX5_COCSA</name>
<evidence type="ECO:0000256" key="5">
    <source>
        <dbReference type="SAM" id="MobiDB-lite"/>
    </source>
</evidence>
<feature type="compositionally biased region" description="Polar residues" evidence="5">
    <location>
        <begin position="1"/>
        <end position="16"/>
    </location>
</feature>
<proteinExistence type="predicted"/>
<evidence type="ECO:0000259" key="6">
    <source>
        <dbReference type="PROSITE" id="PS50913"/>
    </source>
</evidence>
<dbReference type="PANTHER" id="PTHR18921:SF2">
    <property type="entry name" value="THYROID RECEPTOR-INTERACTING PROTEIN 11"/>
    <property type="match status" value="1"/>
</dbReference>
<protein>
    <recommendedName>
        <fullName evidence="6">GRIP domain-containing protein</fullName>
    </recommendedName>
</protein>
<keyword evidence="2" id="KW-0333">Golgi apparatus</keyword>
<keyword evidence="3 4" id="KW-0175">Coiled coil</keyword>
<comment type="caution">
    <text evidence="7">The sequence shown here is derived from an EMBL/GenBank/DDBJ whole genome shotgun (WGS) entry which is preliminary data.</text>
</comment>
<evidence type="ECO:0000256" key="1">
    <source>
        <dbReference type="ARBA" id="ARBA00004555"/>
    </source>
</evidence>
<dbReference type="AlphaFoldDB" id="A0A8H6DSX5"/>
<evidence type="ECO:0000256" key="3">
    <source>
        <dbReference type="ARBA" id="ARBA00023054"/>
    </source>
</evidence>
<accession>A0A8H6DSX5</accession>